<proteinExistence type="predicted"/>
<feature type="compositionally biased region" description="Low complexity" evidence="1">
    <location>
        <begin position="42"/>
        <end position="54"/>
    </location>
</feature>
<reference evidence="2 3" key="1">
    <citation type="submission" date="2019-04" db="EMBL/GenBank/DDBJ databases">
        <title>Draft genome sequences of Streptomyces avermitilis ATCC 31267.</title>
        <authorList>
            <person name="Komaki H."/>
            <person name="Tamura T."/>
            <person name="Hosoyama A."/>
        </authorList>
    </citation>
    <scope>NUCLEOTIDE SEQUENCE [LARGE SCALE GENOMIC DNA]</scope>
    <source>
        <strain evidence="2 3">ATCC 31267</strain>
    </source>
</reference>
<accession>A0A4D4N530</accession>
<organism evidence="2 3">
    <name type="scientific">Streptomyces avermitilis</name>
    <dbReference type="NCBI Taxonomy" id="33903"/>
    <lineage>
        <taxon>Bacteria</taxon>
        <taxon>Bacillati</taxon>
        <taxon>Actinomycetota</taxon>
        <taxon>Actinomycetes</taxon>
        <taxon>Kitasatosporales</taxon>
        <taxon>Streptomycetaceae</taxon>
        <taxon>Streptomyces</taxon>
    </lineage>
</organism>
<evidence type="ECO:0000313" key="2">
    <source>
        <dbReference type="EMBL" id="GDY79652.1"/>
    </source>
</evidence>
<sequence>MVVEGAGSHDLAVGADDHGGDGAVVGEGAKKPPARPRIKDPAASGTGAAAHAAGSPDGLLGHAGQRSVRATR</sequence>
<evidence type="ECO:0000256" key="1">
    <source>
        <dbReference type="SAM" id="MobiDB-lite"/>
    </source>
</evidence>
<dbReference type="Proteomes" id="UP000299211">
    <property type="component" value="Unassembled WGS sequence"/>
</dbReference>
<protein>
    <submittedName>
        <fullName evidence="2">Uncharacterized protein</fullName>
    </submittedName>
</protein>
<comment type="caution">
    <text evidence="2">The sequence shown here is derived from an EMBL/GenBank/DDBJ whole genome shotgun (WGS) entry which is preliminary data.</text>
</comment>
<name>A0A4D4N530_STRAX</name>
<evidence type="ECO:0000313" key="3">
    <source>
        <dbReference type="Proteomes" id="UP000299211"/>
    </source>
</evidence>
<feature type="region of interest" description="Disordered" evidence="1">
    <location>
        <begin position="1"/>
        <end position="72"/>
    </location>
</feature>
<dbReference type="AlphaFoldDB" id="A0A4D4N530"/>
<gene>
    <name evidence="2" type="ORF">SAV31267_091370</name>
</gene>
<dbReference type="EMBL" id="BJHY01000002">
    <property type="protein sequence ID" value="GDY79652.1"/>
    <property type="molecule type" value="Genomic_DNA"/>
</dbReference>